<accession>A0A7D9D147</accession>
<reference evidence="1" key="1">
    <citation type="submission" date="2019-07" db="EMBL/GenBank/DDBJ databases">
        <authorList>
            <person name="Weber M."/>
            <person name="Kostadinov I."/>
            <person name="Kostadinov D I."/>
        </authorList>
    </citation>
    <scope>NUCLEOTIDE SEQUENCE</scope>
    <source>
        <strain evidence="1">Gfbio:sag-sample-b02:053724c1-46a9-4a36-b237-ea2bf867836b</strain>
    </source>
</reference>
<dbReference type="EMBL" id="LR633966">
    <property type="protein sequence ID" value="VUX54962.1"/>
    <property type="molecule type" value="Genomic_DNA"/>
</dbReference>
<organism evidence="1">
    <name type="scientific">uncultured Woeseiaceae bacterium</name>
    <dbReference type="NCBI Taxonomy" id="1983305"/>
    <lineage>
        <taxon>Bacteria</taxon>
        <taxon>Pseudomonadati</taxon>
        <taxon>Pseudomonadota</taxon>
        <taxon>Gammaproteobacteria</taxon>
        <taxon>Woeseiales</taxon>
        <taxon>Woeseiaceae</taxon>
        <taxon>environmental samples</taxon>
    </lineage>
</organism>
<name>A0A7D9D147_9GAMM</name>
<evidence type="ECO:0000313" key="1">
    <source>
        <dbReference type="EMBL" id="VUX54962.1"/>
    </source>
</evidence>
<protein>
    <submittedName>
        <fullName evidence="1">Uncharacterized protein</fullName>
    </submittedName>
</protein>
<sequence length="66" mass="7255">MLTEIYLEALLADSDLADQVWDAWNARTLNDTAALIAWTLIVCAIESSPPQCRLAGARVLNDLLII</sequence>
<dbReference type="AlphaFoldDB" id="A0A7D9D147"/>
<proteinExistence type="predicted"/>
<gene>
    <name evidence="1" type="ORF">JTBB02_V1_60005</name>
</gene>